<evidence type="ECO:0000256" key="6">
    <source>
        <dbReference type="RuleBase" id="RU364082"/>
    </source>
</evidence>
<dbReference type="PANTHER" id="PTHR10491:SF4">
    <property type="entry name" value="METHIONINE ADENOSYLTRANSFERASE 2 SUBUNIT BETA"/>
    <property type="match status" value="1"/>
</dbReference>
<keyword evidence="6" id="KW-0521">NADP</keyword>
<evidence type="ECO:0000259" key="7">
    <source>
        <dbReference type="Pfam" id="PF04321"/>
    </source>
</evidence>
<dbReference type="InterPro" id="IPR036291">
    <property type="entry name" value="NAD(P)-bd_dom_sf"/>
</dbReference>
<evidence type="ECO:0000256" key="4">
    <source>
        <dbReference type="ARBA" id="ARBA00017099"/>
    </source>
</evidence>
<keyword evidence="6" id="KW-0560">Oxidoreductase</keyword>
<evidence type="ECO:0000256" key="1">
    <source>
        <dbReference type="ARBA" id="ARBA00004781"/>
    </source>
</evidence>
<comment type="caution">
    <text evidence="8">The sequence shown here is derived from an EMBL/GenBank/DDBJ whole genome shotgun (WGS) entry which is preliminary data.</text>
</comment>
<evidence type="ECO:0000313" key="8">
    <source>
        <dbReference type="EMBL" id="PXX49491.1"/>
    </source>
</evidence>
<comment type="function">
    <text evidence="6">Catalyzes the reduction of dTDP-6-deoxy-L-lyxo-4-hexulose to yield dTDP-L-rhamnose.</text>
</comment>
<dbReference type="EMBL" id="QJKC01000004">
    <property type="protein sequence ID" value="PXX49491.1"/>
    <property type="molecule type" value="Genomic_DNA"/>
</dbReference>
<dbReference type="CDD" id="cd05254">
    <property type="entry name" value="dTDP_HR_like_SDR_e"/>
    <property type="match status" value="1"/>
</dbReference>
<organism evidence="8 9">
    <name type="scientific">Aquitalea magnusonii</name>
    <dbReference type="NCBI Taxonomy" id="332411"/>
    <lineage>
        <taxon>Bacteria</taxon>
        <taxon>Pseudomonadati</taxon>
        <taxon>Pseudomonadota</taxon>
        <taxon>Betaproteobacteria</taxon>
        <taxon>Neisseriales</taxon>
        <taxon>Chromobacteriaceae</taxon>
        <taxon>Aquitalea</taxon>
    </lineage>
</organism>
<dbReference type="Gene3D" id="3.90.25.10">
    <property type="entry name" value="UDP-galactose 4-epimerase, domain 1"/>
    <property type="match status" value="1"/>
</dbReference>
<dbReference type="PANTHER" id="PTHR10491">
    <property type="entry name" value="DTDP-4-DEHYDRORHAMNOSE REDUCTASE"/>
    <property type="match status" value="1"/>
</dbReference>
<dbReference type="NCBIfam" id="TIGR01214">
    <property type="entry name" value="rmlD"/>
    <property type="match status" value="1"/>
</dbReference>
<dbReference type="GO" id="GO:0008831">
    <property type="term" value="F:dTDP-4-dehydrorhamnose reductase activity"/>
    <property type="evidence" value="ECO:0007669"/>
    <property type="project" value="UniProtKB-EC"/>
</dbReference>
<dbReference type="OrthoDB" id="9803892at2"/>
<feature type="domain" description="RmlD-like substrate binding" evidence="7">
    <location>
        <begin position="3"/>
        <end position="293"/>
    </location>
</feature>
<dbReference type="InterPro" id="IPR005913">
    <property type="entry name" value="dTDP_dehydrorham_reduct"/>
</dbReference>
<dbReference type="AlphaFoldDB" id="A0A318JMQ8"/>
<comment type="catalytic activity">
    <reaction evidence="5 6">
        <text>dTDP-beta-L-rhamnose + NADP(+) = dTDP-4-dehydro-beta-L-rhamnose + NADPH + H(+)</text>
        <dbReference type="Rhea" id="RHEA:21796"/>
        <dbReference type="ChEBI" id="CHEBI:15378"/>
        <dbReference type="ChEBI" id="CHEBI:57510"/>
        <dbReference type="ChEBI" id="CHEBI:57783"/>
        <dbReference type="ChEBI" id="CHEBI:58349"/>
        <dbReference type="ChEBI" id="CHEBI:62830"/>
        <dbReference type="EC" id="1.1.1.133"/>
    </reaction>
</comment>
<dbReference type="RefSeq" id="WP_082693275.1">
    <property type="nucleotide sequence ID" value="NZ_LNQU01000007.1"/>
</dbReference>
<accession>A0A318JMQ8</accession>
<sequence>MSRILITGINGQLGFELRRSLAMLGECICLDRQQLDLSRPAGIAAVLDQTQPDIIVNPAAYTAVDKAESEAQLAHTVNAAAPAAMADWAAANNALLLHYSTDYVFDGDKASPYAEDDATNPQSVYGLSKWQGEQAILTSGADHIILRTSWVVGAHGGNFLKTIIRLARERDSLNVVADQIGAPTPAALIADISAHIIKQWQTSQDKTLLGTYHLTSSGSTSWHGYTEFLLALAERYGVALQLKPENLHAIPGSAYPTPAKRPGNSRLNCSKIEGNFGLIMPAWQSGVEQVFQQIFNS</sequence>
<proteinExistence type="inferred from homology"/>
<dbReference type="UniPathway" id="UPA00124"/>
<dbReference type="GO" id="GO:0005829">
    <property type="term" value="C:cytosol"/>
    <property type="evidence" value="ECO:0007669"/>
    <property type="project" value="TreeGrafter"/>
</dbReference>
<protein>
    <recommendedName>
        <fullName evidence="4 6">dTDP-4-dehydrorhamnose reductase</fullName>
        <ecNumber evidence="3 6">1.1.1.133</ecNumber>
    </recommendedName>
</protein>
<dbReference type="Pfam" id="PF04321">
    <property type="entry name" value="RmlD_sub_bind"/>
    <property type="match status" value="1"/>
</dbReference>
<reference evidence="8 9" key="1">
    <citation type="submission" date="2018-05" db="EMBL/GenBank/DDBJ databases">
        <title>Genomic Encyclopedia of Type Strains, Phase IV (KMG-IV): sequencing the most valuable type-strain genomes for metagenomic binning, comparative biology and taxonomic classification.</title>
        <authorList>
            <person name="Goeker M."/>
        </authorList>
    </citation>
    <scope>NUCLEOTIDE SEQUENCE [LARGE SCALE GENOMIC DNA]</scope>
    <source>
        <strain evidence="8 9">DSM 25134</strain>
    </source>
</reference>
<dbReference type="Gene3D" id="3.40.50.720">
    <property type="entry name" value="NAD(P)-binding Rossmann-like Domain"/>
    <property type="match status" value="1"/>
</dbReference>
<dbReference type="SUPFAM" id="SSF51735">
    <property type="entry name" value="NAD(P)-binding Rossmann-fold domains"/>
    <property type="match status" value="1"/>
</dbReference>
<keyword evidence="9" id="KW-1185">Reference proteome</keyword>
<evidence type="ECO:0000313" key="9">
    <source>
        <dbReference type="Proteomes" id="UP000248395"/>
    </source>
</evidence>
<dbReference type="Proteomes" id="UP000248395">
    <property type="component" value="Unassembled WGS sequence"/>
</dbReference>
<gene>
    <name evidence="8" type="ORF">DFR38_104133</name>
</gene>
<dbReference type="NCBIfam" id="NF007440">
    <property type="entry name" value="PRK09987.1"/>
    <property type="match status" value="1"/>
</dbReference>
<comment type="cofactor">
    <cofactor evidence="6">
        <name>Mg(2+)</name>
        <dbReference type="ChEBI" id="CHEBI:18420"/>
    </cofactor>
    <text evidence="6">Binds 1 Mg(2+) ion per monomer.</text>
</comment>
<dbReference type="InterPro" id="IPR029903">
    <property type="entry name" value="RmlD-like-bd"/>
</dbReference>
<comment type="similarity">
    <text evidence="2 6">Belongs to the dTDP-4-dehydrorhamnose reductase family.</text>
</comment>
<comment type="pathway">
    <text evidence="1 6">Carbohydrate biosynthesis; dTDP-L-rhamnose biosynthesis.</text>
</comment>
<name>A0A318JMQ8_9NEIS</name>
<evidence type="ECO:0000256" key="2">
    <source>
        <dbReference type="ARBA" id="ARBA00010944"/>
    </source>
</evidence>
<evidence type="ECO:0000256" key="5">
    <source>
        <dbReference type="ARBA" id="ARBA00048200"/>
    </source>
</evidence>
<dbReference type="EC" id="1.1.1.133" evidence="3 6"/>
<evidence type="ECO:0000256" key="3">
    <source>
        <dbReference type="ARBA" id="ARBA00012929"/>
    </source>
</evidence>
<dbReference type="GO" id="GO:0019305">
    <property type="term" value="P:dTDP-rhamnose biosynthetic process"/>
    <property type="evidence" value="ECO:0007669"/>
    <property type="project" value="UniProtKB-UniPathway"/>
</dbReference>